<feature type="chain" id="PRO_5046542295" description="DUF2690 domain-containing protein" evidence="1">
    <location>
        <begin position="33"/>
        <end position="170"/>
    </location>
</feature>
<dbReference type="PROSITE" id="PS51318">
    <property type="entry name" value="TAT"/>
    <property type="match status" value="1"/>
</dbReference>
<dbReference type="EMBL" id="JADPUN010000211">
    <property type="protein sequence ID" value="MBF9131856.1"/>
    <property type="molecule type" value="Genomic_DNA"/>
</dbReference>
<dbReference type="Proteomes" id="UP000638560">
    <property type="component" value="Unassembled WGS sequence"/>
</dbReference>
<dbReference type="RefSeq" id="WP_196203396.1">
    <property type="nucleotide sequence ID" value="NZ_JADPUN010000211.1"/>
</dbReference>
<dbReference type="PROSITE" id="PS51257">
    <property type="entry name" value="PROKAR_LIPOPROTEIN"/>
    <property type="match status" value="1"/>
</dbReference>
<organism evidence="2 3">
    <name type="scientific">Plantactinospora alkalitolerans</name>
    <dbReference type="NCBI Taxonomy" id="2789879"/>
    <lineage>
        <taxon>Bacteria</taxon>
        <taxon>Bacillati</taxon>
        <taxon>Actinomycetota</taxon>
        <taxon>Actinomycetes</taxon>
        <taxon>Micromonosporales</taxon>
        <taxon>Micromonosporaceae</taxon>
        <taxon>Plantactinospora</taxon>
    </lineage>
</organism>
<accession>A0ABS0H065</accession>
<evidence type="ECO:0000256" key="1">
    <source>
        <dbReference type="SAM" id="SignalP"/>
    </source>
</evidence>
<dbReference type="InterPro" id="IPR006311">
    <property type="entry name" value="TAT_signal"/>
</dbReference>
<protein>
    <recommendedName>
        <fullName evidence="4">DUF2690 domain-containing protein</fullName>
    </recommendedName>
</protein>
<comment type="caution">
    <text evidence="2">The sequence shown here is derived from an EMBL/GenBank/DDBJ whole genome shotgun (WGS) entry which is preliminary data.</text>
</comment>
<keyword evidence="3" id="KW-1185">Reference proteome</keyword>
<name>A0ABS0H065_9ACTN</name>
<evidence type="ECO:0008006" key="4">
    <source>
        <dbReference type="Google" id="ProtNLM"/>
    </source>
</evidence>
<evidence type="ECO:0000313" key="3">
    <source>
        <dbReference type="Proteomes" id="UP000638560"/>
    </source>
</evidence>
<reference evidence="2 3" key="1">
    <citation type="submission" date="2020-11" db="EMBL/GenBank/DDBJ databases">
        <title>A novel isolate from a Black sea contaminated sediment with potential to produce alkanes: Plantactinospora alkalitolerans sp. nov.</title>
        <authorList>
            <person name="Carro L."/>
            <person name="Veyisoglu A."/>
            <person name="Guven K."/>
            <person name="Schumann P."/>
            <person name="Klenk H.-P."/>
            <person name="Sahin N."/>
        </authorList>
    </citation>
    <scope>NUCLEOTIDE SEQUENCE [LARGE SCALE GENOMIC DNA]</scope>
    <source>
        <strain evidence="2 3">S1510</strain>
    </source>
</reference>
<feature type="signal peptide" evidence="1">
    <location>
        <begin position="1"/>
        <end position="32"/>
    </location>
</feature>
<sequence>MLLRLRRRLLAATLAAVASAGLVLVPVTPAMAACHDVGCNGLDPSAHCSTTSTPDEVGYWGSVPAATLQIRRSSGCASFWARGLKDCIPSVPNPVAYVRITRQVYGYYGYYTSNQYYSPQVPCGGSPVWSPMVADYGNDRAQACWSWGYVYDPPQTFPEHYWSLCTDWIY</sequence>
<proteinExistence type="predicted"/>
<gene>
    <name evidence="2" type="ORF">I0C86_23235</name>
</gene>
<evidence type="ECO:0000313" key="2">
    <source>
        <dbReference type="EMBL" id="MBF9131856.1"/>
    </source>
</evidence>
<keyword evidence="1" id="KW-0732">Signal</keyword>